<protein>
    <submittedName>
        <fullName evidence="3">Myb/SANT-like domain-containing protein</fullName>
    </submittedName>
</protein>
<accession>A0A443PW49</accession>
<evidence type="ECO:0000313" key="3">
    <source>
        <dbReference type="EMBL" id="RWR95007.1"/>
    </source>
</evidence>
<gene>
    <name evidence="3" type="ORF">CKAN_02432800</name>
</gene>
<evidence type="ECO:0000313" key="4">
    <source>
        <dbReference type="Proteomes" id="UP000283530"/>
    </source>
</evidence>
<sequence length="356" mass="40290">MNGGHTFDEELLEDNLDDVNSNEENDLNSALASTDEAGTSRMCRFSQREKDEWSQFRENLKEKLWNEYPRNTHRTMSTKKNNIFNAVMDDEMLTLLQEQIEMGKKGDRGFKEEAYIAIASAMTKSSNGAYVMTSSSVKNRYKHLKQLYYAMKEMMNASGFGCDPVSKRVVADEGHPTARPLKTKSIDYEKMGLVCGNDMATGQFARSSTSAPSVDLMQESSNYSNSDDVPIRMDDLECDSKGGGASGESSSKKKEVRKRARDVEVLVMGMKESATLVQHALDNLVDSIKNSEPHKRIGDEVYRELMKIEGLTRDDIDVTHEWITLRKEMAAVFLSHGDKKEWIVRRLHRIHAASFP</sequence>
<dbReference type="Proteomes" id="UP000283530">
    <property type="component" value="Unassembled WGS sequence"/>
</dbReference>
<dbReference type="PANTHER" id="PTHR46929:SF3">
    <property type="entry name" value="MYB_SANT-LIKE DOMAIN-CONTAINING PROTEIN"/>
    <property type="match status" value="1"/>
</dbReference>
<keyword evidence="4" id="KW-1185">Reference proteome</keyword>
<dbReference type="AlphaFoldDB" id="A0A443PW49"/>
<name>A0A443PW49_9MAGN</name>
<organism evidence="3 4">
    <name type="scientific">Cinnamomum micranthum f. kanehirae</name>
    <dbReference type="NCBI Taxonomy" id="337451"/>
    <lineage>
        <taxon>Eukaryota</taxon>
        <taxon>Viridiplantae</taxon>
        <taxon>Streptophyta</taxon>
        <taxon>Embryophyta</taxon>
        <taxon>Tracheophyta</taxon>
        <taxon>Spermatophyta</taxon>
        <taxon>Magnoliopsida</taxon>
        <taxon>Magnoliidae</taxon>
        <taxon>Laurales</taxon>
        <taxon>Lauraceae</taxon>
        <taxon>Cinnamomum</taxon>
    </lineage>
</organism>
<feature type="domain" description="Myb/SANT-like" evidence="2">
    <location>
        <begin position="86"/>
        <end position="173"/>
    </location>
</feature>
<dbReference type="InterPro" id="IPR024752">
    <property type="entry name" value="Myb/SANT-like_dom"/>
</dbReference>
<dbReference type="EMBL" id="QPKB01000011">
    <property type="protein sequence ID" value="RWR95007.1"/>
    <property type="molecule type" value="Genomic_DNA"/>
</dbReference>
<dbReference type="PANTHER" id="PTHR46929">
    <property type="entry name" value="EXPRESSED PROTEIN"/>
    <property type="match status" value="1"/>
</dbReference>
<proteinExistence type="predicted"/>
<feature type="region of interest" description="Disordered" evidence="1">
    <location>
        <begin position="210"/>
        <end position="258"/>
    </location>
</feature>
<comment type="caution">
    <text evidence="3">The sequence shown here is derived from an EMBL/GenBank/DDBJ whole genome shotgun (WGS) entry which is preliminary data.</text>
</comment>
<feature type="compositionally biased region" description="Polar residues" evidence="1">
    <location>
        <begin position="210"/>
        <end position="227"/>
    </location>
</feature>
<feature type="compositionally biased region" description="Basic and acidic residues" evidence="1">
    <location>
        <begin position="229"/>
        <end position="240"/>
    </location>
</feature>
<evidence type="ECO:0000259" key="2">
    <source>
        <dbReference type="Pfam" id="PF12776"/>
    </source>
</evidence>
<reference evidence="3 4" key="1">
    <citation type="journal article" date="2019" name="Nat. Plants">
        <title>Stout camphor tree genome fills gaps in understanding of flowering plant genome evolution.</title>
        <authorList>
            <person name="Chaw S.M."/>
            <person name="Liu Y.C."/>
            <person name="Wu Y.W."/>
            <person name="Wang H.Y."/>
            <person name="Lin C.I."/>
            <person name="Wu C.S."/>
            <person name="Ke H.M."/>
            <person name="Chang L.Y."/>
            <person name="Hsu C.Y."/>
            <person name="Yang H.T."/>
            <person name="Sudianto E."/>
            <person name="Hsu M.H."/>
            <person name="Wu K.P."/>
            <person name="Wang L.N."/>
            <person name="Leebens-Mack J.H."/>
            <person name="Tsai I.J."/>
        </authorList>
    </citation>
    <scope>NUCLEOTIDE SEQUENCE [LARGE SCALE GENOMIC DNA]</scope>
    <source>
        <strain evidence="4">cv. Chaw 1501</strain>
        <tissue evidence="3">Young leaves</tissue>
    </source>
</reference>
<dbReference type="OrthoDB" id="1301570at2759"/>
<evidence type="ECO:0000256" key="1">
    <source>
        <dbReference type="SAM" id="MobiDB-lite"/>
    </source>
</evidence>
<dbReference type="Pfam" id="PF12776">
    <property type="entry name" value="Myb_DNA-bind_3"/>
    <property type="match status" value="1"/>
</dbReference>